<dbReference type="PANTHER" id="PTHR43649">
    <property type="entry name" value="ARABINOSE-BINDING PROTEIN-RELATED"/>
    <property type="match status" value="1"/>
</dbReference>
<keyword evidence="5" id="KW-0449">Lipoprotein</keyword>
<dbReference type="PANTHER" id="PTHR43649:SF33">
    <property type="entry name" value="POLYGALACTURONAN_RHAMNOGALACTURONAN-BINDING PROTEIN YTCQ"/>
    <property type="match status" value="1"/>
</dbReference>
<dbReference type="InterPro" id="IPR050490">
    <property type="entry name" value="Bact_solute-bd_prot1"/>
</dbReference>
<accession>A0A2V2YC75</accession>
<comment type="caution">
    <text evidence="7">The sequence shown here is derived from an EMBL/GenBank/DDBJ whole genome shotgun (WGS) entry which is preliminary data.</text>
</comment>
<evidence type="ECO:0000256" key="1">
    <source>
        <dbReference type="ARBA" id="ARBA00022475"/>
    </source>
</evidence>
<evidence type="ECO:0000256" key="5">
    <source>
        <dbReference type="ARBA" id="ARBA00023288"/>
    </source>
</evidence>
<dbReference type="PROSITE" id="PS51257">
    <property type="entry name" value="PROKAR_LIPOPROTEIN"/>
    <property type="match status" value="1"/>
</dbReference>
<evidence type="ECO:0000256" key="6">
    <source>
        <dbReference type="SAM" id="SignalP"/>
    </source>
</evidence>
<evidence type="ECO:0000256" key="3">
    <source>
        <dbReference type="ARBA" id="ARBA00023136"/>
    </source>
</evidence>
<evidence type="ECO:0000256" key="4">
    <source>
        <dbReference type="ARBA" id="ARBA00023139"/>
    </source>
</evidence>
<reference evidence="7 8" key="1">
    <citation type="submission" date="2018-05" db="EMBL/GenBank/DDBJ databases">
        <title>Genomic Encyclopedia of Type Strains, Phase III (KMG-III): the genomes of soil and plant-associated and newly described type strains.</title>
        <authorList>
            <person name="Whitman W."/>
        </authorList>
    </citation>
    <scope>NUCLEOTIDE SEQUENCE [LARGE SCALE GENOMIC DNA]</scope>
    <source>
        <strain evidence="7 8">CECT 5696</strain>
    </source>
</reference>
<keyword evidence="8" id="KW-1185">Reference proteome</keyword>
<evidence type="ECO:0000313" key="8">
    <source>
        <dbReference type="Proteomes" id="UP000246635"/>
    </source>
</evidence>
<keyword evidence="1" id="KW-1003">Cell membrane</keyword>
<dbReference type="OrthoDB" id="2060074at2"/>
<gene>
    <name evidence="7" type="ORF">DFQ01_14517</name>
</gene>
<dbReference type="AlphaFoldDB" id="A0A2V2YC75"/>
<dbReference type="InterPro" id="IPR006059">
    <property type="entry name" value="SBP"/>
</dbReference>
<evidence type="ECO:0000313" key="7">
    <source>
        <dbReference type="EMBL" id="PWV89420.1"/>
    </source>
</evidence>
<protein>
    <submittedName>
        <fullName evidence="7">ABC-type glycerol-3-phosphate transport system substrate-binding protein</fullName>
    </submittedName>
</protein>
<proteinExistence type="predicted"/>
<keyword evidence="3" id="KW-0472">Membrane</keyword>
<dbReference type="SUPFAM" id="SSF53850">
    <property type="entry name" value="Periplasmic binding protein-like II"/>
    <property type="match status" value="1"/>
</dbReference>
<sequence>MRKTIGLVLVAALAASWALAGCSSKQAEDENSAGMGNAPAATSSTLTVLTNRVDLVENGTMRKYAEPFEQKHPGVTVEFQGFSNYTADIMAHLSTQNMGDVLLLPANMLAQDFPRYFEPLPDEMFDSIRFADYKAYDGVRYGIASGVSTVGVVYNKKAFAKAGIDKPPVTLAEFYEACKKLKQTGITPVYLNYGAQWPLKIWGEEFVSYMTGDPEYLNKMVDSDKPWDLNNPWGQSMRIVKTLIDGGYTEQGLFNNQWELSKKKIADGEAAMSINGNWVIKQVIEAGASSDDIGFFPFPYDDGEKRFAPLVPDWFVGVSKFSTNKELAKEWVDYFVKQSGYIEDEGFLSVRVNEQLSVSPQQEQFQSYKPTFVENVPPSDQILQIAEKAKLTLWSGDYIQEWIASADLQQTFEQYNTRWQEARKQIIK</sequence>
<keyword evidence="2 6" id="KW-0732">Signal</keyword>
<organism evidence="7 8">
    <name type="scientific">Paenibacillus cellulosilyticus</name>
    <dbReference type="NCBI Taxonomy" id="375489"/>
    <lineage>
        <taxon>Bacteria</taxon>
        <taxon>Bacillati</taxon>
        <taxon>Bacillota</taxon>
        <taxon>Bacilli</taxon>
        <taxon>Bacillales</taxon>
        <taxon>Paenibacillaceae</taxon>
        <taxon>Paenibacillus</taxon>
    </lineage>
</organism>
<dbReference type="Proteomes" id="UP000246635">
    <property type="component" value="Unassembled WGS sequence"/>
</dbReference>
<dbReference type="EMBL" id="QGTQ01000045">
    <property type="protein sequence ID" value="PWV89420.1"/>
    <property type="molecule type" value="Genomic_DNA"/>
</dbReference>
<keyword evidence="4" id="KW-0564">Palmitate</keyword>
<feature type="chain" id="PRO_5038596941" evidence="6">
    <location>
        <begin position="21"/>
        <end position="428"/>
    </location>
</feature>
<dbReference type="RefSeq" id="WP_110047493.1">
    <property type="nucleotide sequence ID" value="NZ_CP054613.1"/>
</dbReference>
<name>A0A2V2YC75_9BACL</name>
<dbReference type="Pfam" id="PF13416">
    <property type="entry name" value="SBP_bac_8"/>
    <property type="match status" value="1"/>
</dbReference>
<evidence type="ECO:0000256" key="2">
    <source>
        <dbReference type="ARBA" id="ARBA00022729"/>
    </source>
</evidence>
<feature type="signal peptide" evidence="6">
    <location>
        <begin position="1"/>
        <end position="20"/>
    </location>
</feature>
<dbReference type="Gene3D" id="3.40.190.10">
    <property type="entry name" value="Periplasmic binding protein-like II"/>
    <property type="match status" value="2"/>
</dbReference>